<dbReference type="InterPro" id="IPR016181">
    <property type="entry name" value="Acyl_CoA_acyltransferase"/>
</dbReference>
<dbReference type="EMBL" id="CP011005">
    <property type="protein sequence ID" value="AJT42629.1"/>
    <property type="molecule type" value="Genomic_DNA"/>
</dbReference>
<gene>
    <name evidence="7" type="ORF">UM93_16200</name>
</gene>
<evidence type="ECO:0000256" key="2">
    <source>
        <dbReference type="ARBA" id="ARBA00022679"/>
    </source>
</evidence>
<dbReference type="InterPro" id="IPR050644">
    <property type="entry name" value="PG_Glycine_Bridge_Synth"/>
</dbReference>
<organism evidence="7 8">
    <name type="scientific">Psychromicrobium lacuslunae</name>
    <dbReference type="NCBI Taxonomy" id="1618207"/>
    <lineage>
        <taxon>Bacteria</taxon>
        <taxon>Bacillati</taxon>
        <taxon>Actinomycetota</taxon>
        <taxon>Actinomycetes</taxon>
        <taxon>Micrococcales</taxon>
        <taxon>Micrococcaceae</taxon>
        <taxon>Psychromicrobium</taxon>
    </lineage>
</organism>
<dbReference type="GO" id="GO:0009252">
    <property type="term" value="P:peptidoglycan biosynthetic process"/>
    <property type="evidence" value="ECO:0007669"/>
    <property type="project" value="UniProtKB-KW"/>
</dbReference>
<dbReference type="STRING" id="1618207.UM93_16200"/>
<dbReference type="PANTHER" id="PTHR36174:SF1">
    <property type="entry name" value="LIPID II:GLYCINE GLYCYLTRANSFERASE"/>
    <property type="match status" value="1"/>
</dbReference>
<dbReference type="Gene3D" id="3.40.630.30">
    <property type="match status" value="2"/>
</dbReference>
<keyword evidence="4" id="KW-0573">Peptidoglycan synthesis</keyword>
<dbReference type="Pfam" id="PF02388">
    <property type="entry name" value="FemAB"/>
    <property type="match status" value="1"/>
</dbReference>
<protein>
    <submittedName>
        <fullName evidence="7">Methicillin resistance protein</fullName>
    </submittedName>
</protein>
<dbReference type="InterPro" id="IPR003447">
    <property type="entry name" value="FEMABX"/>
</dbReference>
<proteinExistence type="inferred from homology"/>
<dbReference type="GO" id="GO:0008360">
    <property type="term" value="P:regulation of cell shape"/>
    <property type="evidence" value="ECO:0007669"/>
    <property type="project" value="UniProtKB-KW"/>
</dbReference>
<evidence type="ECO:0000313" key="8">
    <source>
        <dbReference type="Proteomes" id="UP000061839"/>
    </source>
</evidence>
<evidence type="ECO:0000256" key="4">
    <source>
        <dbReference type="ARBA" id="ARBA00022984"/>
    </source>
</evidence>
<dbReference type="KEGG" id="ari:UM93_16200"/>
<dbReference type="HOGENOM" id="CLU_048411_0_1_11"/>
<dbReference type="GO" id="GO:0016755">
    <property type="term" value="F:aminoacyltransferase activity"/>
    <property type="evidence" value="ECO:0007669"/>
    <property type="project" value="InterPro"/>
</dbReference>
<dbReference type="AlphaFoldDB" id="A0A0D4C269"/>
<keyword evidence="8" id="KW-1185">Reference proteome</keyword>
<keyword evidence="6" id="KW-0961">Cell wall biogenesis/degradation</keyword>
<evidence type="ECO:0000256" key="3">
    <source>
        <dbReference type="ARBA" id="ARBA00022960"/>
    </source>
</evidence>
<evidence type="ECO:0000256" key="5">
    <source>
        <dbReference type="ARBA" id="ARBA00023315"/>
    </source>
</evidence>
<dbReference type="PANTHER" id="PTHR36174">
    <property type="entry name" value="LIPID II:GLYCINE GLYCYLTRANSFERASE"/>
    <property type="match status" value="1"/>
</dbReference>
<accession>A0A0D4C269</accession>
<dbReference type="SUPFAM" id="SSF55729">
    <property type="entry name" value="Acyl-CoA N-acyltransferases (Nat)"/>
    <property type="match status" value="2"/>
</dbReference>
<dbReference type="PATRIC" id="fig|1618207.4.peg.3292"/>
<sequence>MSLPAFTARFASPEERKTWDSHVTANPQGGNLLQSEAFAEVKSEYGWDLRFLVLECAEYASYNLVLEKTFPLLGRLWYLIKGPDLAAVEDIPAALAAVKKFVATQKLGVFAIKIEPDVPDSERARDLLSSAGLIKTPNLQPNDSTAILDTTPEPQQLMRNLSSRARNAIRRAQREGVEVEKVTPNEENFRTMYRLMAGTIAEKGKTQMRDFEYYRKFWQGFIDRSQGRFYFVYEDGQAAVGAFVINYGWKGTYKDGGSLIKRSRYGDSHLVQWVAINDLKELETPVAQYDFCGTPPVDRIKDNTHPHYGLGLFKTSFTKTAIDFVGCWDLVLSPLKYRGWNMAGERIARQLYTRRTGQQFY</sequence>
<keyword evidence="5" id="KW-0012">Acyltransferase</keyword>
<keyword evidence="2" id="KW-0808">Transferase</keyword>
<keyword evidence="3" id="KW-0133">Cell shape</keyword>
<evidence type="ECO:0000256" key="1">
    <source>
        <dbReference type="ARBA" id="ARBA00009943"/>
    </source>
</evidence>
<evidence type="ECO:0000256" key="6">
    <source>
        <dbReference type="ARBA" id="ARBA00023316"/>
    </source>
</evidence>
<name>A0A0D4C269_9MICC</name>
<reference evidence="7 8" key="1">
    <citation type="journal article" date="2015" name="Genome Announc.">
        <title>Complete Genome Sequencing of Protease-Producing Novel Arthrobacter sp. Strain IHBB 11108 Using PacBio Single-Molecule Real-Time Sequencing Technology.</title>
        <authorList>
            <person name="Kiran S."/>
            <person name="Swarnkar M.K."/>
            <person name="Pal M."/>
            <person name="Thakur R."/>
            <person name="Tewari R."/>
            <person name="Singh A.K."/>
            <person name="Gulati A."/>
        </authorList>
    </citation>
    <scope>NUCLEOTIDE SEQUENCE [LARGE SCALE GENOMIC DNA]</scope>
    <source>
        <strain evidence="7 8">IHBB 11108</strain>
    </source>
</reference>
<evidence type="ECO:0000313" key="7">
    <source>
        <dbReference type="EMBL" id="AJT42629.1"/>
    </source>
</evidence>
<dbReference type="RefSeq" id="WP_045076509.1">
    <property type="nucleotide sequence ID" value="NZ_CP011005.1"/>
</dbReference>
<dbReference type="GO" id="GO:0071555">
    <property type="term" value="P:cell wall organization"/>
    <property type="evidence" value="ECO:0007669"/>
    <property type="project" value="UniProtKB-KW"/>
</dbReference>
<dbReference type="Proteomes" id="UP000061839">
    <property type="component" value="Chromosome"/>
</dbReference>
<comment type="similarity">
    <text evidence="1">Belongs to the FemABX family.</text>
</comment>
<dbReference type="PROSITE" id="PS51191">
    <property type="entry name" value="FEMABX"/>
    <property type="match status" value="1"/>
</dbReference>